<dbReference type="PROSITE" id="PS00139">
    <property type="entry name" value="THIOL_PROTEASE_CYS"/>
    <property type="match status" value="1"/>
</dbReference>
<dbReference type="PANTHER" id="PTHR12411">
    <property type="entry name" value="CYSTEINE PROTEASE FAMILY C1-RELATED"/>
    <property type="match status" value="1"/>
</dbReference>
<reference evidence="4" key="1">
    <citation type="submission" date="2021-02" db="EMBL/GenBank/DDBJ databases">
        <authorList>
            <person name="Dougan E. K."/>
            <person name="Rhodes N."/>
            <person name="Thang M."/>
            <person name="Chan C."/>
        </authorList>
    </citation>
    <scope>NUCLEOTIDE SEQUENCE</scope>
</reference>
<protein>
    <recommendedName>
        <fullName evidence="3">Peptidase C1A papain C-terminal domain-containing protein</fullName>
    </recommendedName>
</protein>
<feature type="domain" description="Peptidase C1A papain C-terminal" evidence="3">
    <location>
        <begin position="35"/>
        <end position="244"/>
    </location>
</feature>
<dbReference type="CDD" id="cd02248">
    <property type="entry name" value="Peptidase_C1A"/>
    <property type="match status" value="1"/>
</dbReference>
<dbReference type="GO" id="GO:0006508">
    <property type="term" value="P:proteolysis"/>
    <property type="evidence" value="ECO:0007669"/>
    <property type="project" value="InterPro"/>
</dbReference>
<dbReference type="InterPro" id="IPR038765">
    <property type="entry name" value="Papain-like_cys_pep_sf"/>
</dbReference>
<organism evidence="4 5">
    <name type="scientific">Symbiodinium necroappetens</name>
    <dbReference type="NCBI Taxonomy" id="1628268"/>
    <lineage>
        <taxon>Eukaryota</taxon>
        <taxon>Sar</taxon>
        <taxon>Alveolata</taxon>
        <taxon>Dinophyceae</taxon>
        <taxon>Suessiales</taxon>
        <taxon>Symbiodiniaceae</taxon>
        <taxon>Symbiodinium</taxon>
    </lineage>
</organism>
<dbReference type="GO" id="GO:0008234">
    <property type="term" value="F:cysteine-type peptidase activity"/>
    <property type="evidence" value="ECO:0007669"/>
    <property type="project" value="InterPro"/>
</dbReference>
<dbReference type="InterPro" id="IPR039417">
    <property type="entry name" value="Peptidase_C1A_papain-like"/>
</dbReference>
<dbReference type="Pfam" id="PF00112">
    <property type="entry name" value="Peptidase_C1"/>
    <property type="match status" value="1"/>
</dbReference>
<evidence type="ECO:0000256" key="1">
    <source>
        <dbReference type="ARBA" id="ARBA00008455"/>
    </source>
</evidence>
<comment type="similarity">
    <text evidence="1">Belongs to the peptidase C1 family.</text>
</comment>
<dbReference type="OrthoDB" id="10253408at2759"/>
<proteinExistence type="inferred from homology"/>
<dbReference type="InterPro" id="IPR025660">
    <property type="entry name" value="Pept_his_AS"/>
</dbReference>
<sequence length="300" mass="32058">MKEMTGYKPHTPASMHKAFGFLHIQSLPLPENVALPQDVDWRQHTPTSNFVRTQGSCGSCWAVASANALEMHAELNGHGSAGVAYEEILSCTPNRKHCGGDGGCSGATAELAFQYVKDSGVVMRTPEMAAGGVWGERCGMQPGQRIWTDGFVRVTPNLAQPLVLAIAMQGPVVVSADATNWETYSSGIFDSCSKDARVNHAVLAVGYGQSASGKYFLIRNSWGGMWGEQGHIRLLRFDDGPGPTPAFCGTDYHPEEGVACQGETRPVKVCGMCGILLDSAYPVGVRVESSTGERSSAQKM</sequence>
<keyword evidence="2" id="KW-0865">Zymogen</keyword>
<dbReference type="SUPFAM" id="SSF54001">
    <property type="entry name" value="Cysteine proteinases"/>
    <property type="match status" value="1"/>
</dbReference>
<dbReference type="Proteomes" id="UP000601435">
    <property type="component" value="Unassembled WGS sequence"/>
</dbReference>
<comment type="caution">
    <text evidence="4">The sequence shown here is derived from an EMBL/GenBank/DDBJ whole genome shotgun (WGS) entry which is preliminary data.</text>
</comment>
<evidence type="ECO:0000256" key="2">
    <source>
        <dbReference type="ARBA" id="ARBA00023145"/>
    </source>
</evidence>
<gene>
    <name evidence="4" type="ORF">SNEC2469_LOCUS10079</name>
</gene>
<dbReference type="PRINTS" id="PR00705">
    <property type="entry name" value="PAPAIN"/>
</dbReference>
<dbReference type="SMART" id="SM00645">
    <property type="entry name" value="Pept_C1"/>
    <property type="match status" value="1"/>
</dbReference>
<dbReference type="InterPro" id="IPR013128">
    <property type="entry name" value="Peptidase_C1A"/>
</dbReference>
<name>A0A812PXL1_9DINO</name>
<dbReference type="InterPro" id="IPR000668">
    <property type="entry name" value="Peptidase_C1A_C"/>
</dbReference>
<keyword evidence="5" id="KW-1185">Reference proteome</keyword>
<accession>A0A812PXL1</accession>
<evidence type="ECO:0000313" key="4">
    <source>
        <dbReference type="EMBL" id="CAE7374126.1"/>
    </source>
</evidence>
<evidence type="ECO:0000313" key="5">
    <source>
        <dbReference type="Proteomes" id="UP000601435"/>
    </source>
</evidence>
<dbReference type="InterPro" id="IPR000169">
    <property type="entry name" value="Pept_cys_AS"/>
</dbReference>
<dbReference type="PROSITE" id="PS00639">
    <property type="entry name" value="THIOL_PROTEASE_HIS"/>
    <property type="match status" value="1"/>
</dbReference>
<dbReference type="Gene3D" id="3.90.70.10">
    <property type="entry name" value="Cysteine proteinases"/>
    <property type="match status" value="1"/>
</dbReference>
<dbReference type="AlphaFoldDB" id="A0A812PXL1"/>
<evidence type="ECO:0000259" key="3">
    <source>
        <dbReference type="SMART" id="SM00645"/>
    </source>
</evidence>
<dbReference type="EMBL" id="CAJNJA010016090">
    <property type="protein sequence ID" value="CAE7374126.1"/>
    <property type="molecule type" value="Genomic_DNA"/>
</dbReference>